<dbReference type="RefSeq" id="WP_258818892.1">
    <property type="nucleotide sequence ID" value="NZ_JANUGW010000020.1"/>
</dbReference>
<protein>
    <submittedName>
        <fullName evidence="2">Uncharacterized protein</fullName>
    </submittedName>
</protein>
<sequence>MPVYVQHEALGKVGDVFDAHAIWQSPGLALFARRPLLRDLLERSPREHRGHAATRCFSHITLVLPQEEVDDDRHLTRGARVRDLAQGLATLHQKDFGDLLHGEDVRYQVVGADRLEPGEVEVKFGHAVYLPAPGEAVQYTVSVSRDSAVWKTVCPIYPNQRLTLIGHDEHEATYAAPGWPFGEEGAVLLINDGPDAPLEVQVRPKDAFDCSWDANAGYWTIRSRRGAVDANGAAVRLLLRVTPMRACAAQSTPARPTAPLPAAPEPSAARPVAARTTKAASAAAMASAMATTAAVPAAAAPAAAVSAGAGSPSGAAGARPAVWKPRTVPDPELTAVPLARAPAEQPAGAELDATYAPVPRQRVALVALALPRLSRYRETGAQALEIGLNRAFMPAPLARDAVIAFAIDDQDSLQAITPAGREQIAVPATFSPVDGVRLELAACAPALADRYCALLRLPQPPVLPVAAGARFTFGRAAPMLAALRVLDSPRFLKHAAGTPPSSADRLGLSRAAFSFEAGPDGWRIARQSPTQALYHLDEQLAFVAAIEDATPEQPYRLPAGHHLVAGHYVLRFDA</sequence>
<feature type="region of interest" description="Disordered" evidence="1">
    <location>
        <begin position="250"/>
        <end position="274"/>
    </location>
</feature>
<reference evidence="2 3" key="1">
    <citation type="submission" date="2022-08" db="EMBL/GenBank/DDBJ databases">
        <title>Reclassification of Massilia species as members of the genera Telluria, Duganella, Pseudoduganella, Mokoshia gen. nov. and Zemynaea gen. nov. using orthogonal and non-orthogonal genome-based approaches.</title>
        <authorList>
            <person name="Bowman J.P."/>
        </authorList>
    </citation>
    <scope>NUCLEOTIDE SEQUENCE [LARGE SCALE GENOMIC DNA]</scope>
    <source>
        <strain evidence="2 3">JCM 31316</strain>
    </source>
</reference>
<comment type="caution">
    <text evidence="2">The sequence shown here is derived from an EMBL/GenBank/DDBJ whole genome shotgun (WGS) entry which is preliminary data.</text>
</comment>
<dbReference type="Proteomes" id="UP001204151">
    <property type="component" value="Unassembled WGS sequence"/>
</dbReference>
<organism evidence="2 3">
    <name type="scientific">Massilia pinisoli</name>
    <dbReference type="NCBI Taxonomy" id="1772194"/>
    <lineage>
        <taxon>Bacteria</taxon>
        <taxon>Pseudomonadati</taxon>
        <taxon>Pseudomonadota</taxon>
        <taxon>Betaproteobacteria</taxon>
        <taxon>Burkholderiales</taxon>
        <taxon>Oxalobacteraceae</taxon>
        <taxon>Telluria group</taxon>
        <taxon>Massilia</taxon>
    </lineage>
</organism>
<proteinExistence type="predicted"/>
<gene>
    <name evidence="2" type="ORF">NX784_22325</name>
</gene>
<feature type="compositionally biased region" description="Low complexity" evidence="1">
    <location>
        <begin position="265"/>
        <end position="274"/>
    </location>
</feature>
<dbReference type="EMBL" id="JANUGW010000020">
    <property type="protein sequence ID" value="MCS0584331.1"/>
    <property type="molecule type" value="Genomic_DNA"/>
</dbReference>
<name>A0ABT1ZWM7_9BURK</name>
<evidence type="ECO:0000313" key="3">
    <source>
        <dbReference type="Proteomes" id="UP001204151"/>
    </source>
</evidence>
<accession>A0ABT1ZWM7</accession>
<keyword evidence="3" id="KW-1185">Reference proteome</keyword>
<evidence type="ECO:0000313" key="2">
    <source>
        <dbReference type="EMBL" id="MCS0584331.1"/>
    </source>
</evidence>
<evidence type="ECO:0000256" key="1">
    <source>
        <dbReference type="SAM" id="MobiDB-lite"/>
    </source>
</evidence>